<dbReference type="InterPro" id="IPR045339">
    <property type="entry name" value="DUF6534"/>
</dbReference>
<keyword evidence="2" id="KW-0472">Membrane</keyword>
<evidence type="ECO:0000259" key="3">
    <source>
        <dbReference type="Pfam" id="PF20152"/>
    </source>
</evidence>
<feature type="region of interest" description="Disordered" evidence="1">
    <location>
        <begin position="822"/>
        <end position="895"/>
    </location>
</feature>
<evidence type="ECO:0000313" key="5">
    <source>
        <dbReference type="Proteomes" id="UP000815677"/>
    </source>
</evidence>
<keyword evidence="5" id="KW-1185">Reference proteome</keyword>
<feature type="compositionally biased region" description="Pro residues" evidence="1">
    <location>
        <begin position="633"/>
        <end position="656"/>
    </location>
</feature>
<feature type="transmembrane region" description="Helical" evidence="2">
    <location>
        <begin position="172"/>
        <end position="192"/>
    </location>
</feature>
<feature type="region of interest" description="Disordered" evidence="1">
    <location>
        <begin position="522"/>
        <end position="542"/>
    </location>
</feature>
<dbReference type="EMBL" id="DF849392">
    <property type="protein sequence ID" value="GAT57074.1"/>
    <property type="molecule type" value="Genomic_DNA"/>
</dbReference>
<accession>A0ABQ0M186</accession>
<dbReference type="Proteomes" id="UP000815677">
    <property type="component" value="Unassembled WGS sequence"/>
</dbReference>
<name>A0ABQ0M186_MYCCL</name>
<feature type="domain" description="DUF6534" evidence="3">
    <location>
        <begin position="175"/>
        <end position="262"/>
    </location>
</feature>
<evidence type="ECO:0000256" key="1">
    <source>
        <dbReference type="SAM" id="MobiDB-lite"/>
    </source>
</evidence>
<feature type="compositionally biased region" description="Basic and acidic residues" evidence="1">
    <location>
        <begin position="785"/>
        <end position="794"/>
    </location>
</feature>
<feature type="compositionally biased region" description="Polar residues" evidence="1">
    <location>
        <begin position="750"/>
        <end position="762"/>
    </location>
</feature>
<feature type="compositionally biased region" description="Basic and acidic residues" evidence="1">
    <location>
        <begin position="848"/>
        <end position="858"/>
    </location>
</feature>
<dbReference type="PANTHER" id="PTHR40465:SF1">
    <property type="entry name" value="DUF6534 DOMAIN-CONTAINING PROTEIN"/>
    <property type="match status" value="1"/>
</dbReference>
<gene>
    <name evidence="4" type="ORF">MCHLO_13655</name>
</gene>
<evidence type="ECO:0000313" key="4">
    <source>
        <dbReference type="EMBL" id="GAT57074.1"/>
    </source>
</evidence>
<keyword evidence="2" id="KW-1133">Transmembrane helix</keyword>
<feature type="transmembrane region" description="Helical" evidence="2">
    <location>
        <begin position="16"/>
        <end position="38"/>
    </location>
</feature>
<dbReference type="PANTHER" id="PTHR40465">
    <property type="entry name" value="CHROMOSOME 1, WHOLE GENOME SHOTGUN SEQUENCE"/>
    <property type="match status" value="1"/>
</dbReference>
<feature type="transmembrane region" description="Helical" evidence="2">
    <location>
        <begin position="128"/>
        <end position="152"/>
    </location>
</feature>
<feature type="transmembrane region" description="Helical" evidence="2">
    <location>
        <begin position="50"/>
        <end position="73"/>
    </location>
</feature>
<feature type="transmembrane region" description="Helical" evidence="2">
    <location>
        <begin position="204"/>
        <end position="230"/>
    </location>
</feature>
<keyword evidence="2" id="KW-0812">Transmembrane</keyword>
<feature type="transmembrane region" description="Helical" evidence="2">
    <location>
        <begin position="236"/>
        <end position="258"/>
    </location>
</feature>
<proteinExistence type="predicted"/>
<organism evidence="4 5">
    <name type="scientific">Mycena chlorophos</name>
    <name type="common">Agaric fungus</name>
    <name type="synonym">Agaricus chlorophos</name>
    <dbReference type="NCBI Taxonomy" id="658473"/>
    <lineage>
        <taxon>Eukaryota</taxon>
        <taxon>Fungi</taxon>
        <taxon>Dikarya</taxon>
        <taxon>Basidiomycota</taxon>
        <taxon>Agaricomycotina</taxon>
        <taxon>Agaricomycetes</taxon>
        <taxon>Agaricomycetidae</taxon>
        <taxon>Agaricales</taxon>
        <taxon>Marasmiineae</taxon>
        <taxon>Mycenaceae</taxon>
        <taxon>Mycena</taxon>
    </lineage>
</organism>
<feature type="transmembrane region" description="Helical" evidence="2">
    <location>
        <begin position="477"/>
        <end position="501"/>
    </location>
</feature>
<reference evidence="4" key="1">
    <citation type="submission" date="2014-09" db="EMBL/GenBank/DDBJ databases">
        <title>Genome sequence of the luminous mushroom Mycena chlorophos for searching fungal bioluminescence genes.</title>
        <authorList>
            <person name="Tanaka Y."/>
            <person name="Kasuga D."/>
            <person name="Oba Y."/>
            <person name="Hase S."/>
            <person name="Sato K."/>
            <person name="Oba Y."/>
            <person name="Sakakibara Y."/>
        </authorList>
    </citation>
    <scope>NUCLEOTIDE SEQUENCE</scope>
</reference>
<feature type="region of interest" description="Disordered" evidence="1">
    <location>
        <begin position="584"/>
        <end position="802"/>
    </location>
</feature>
<sequence>MSSIADHAAQAGSASFLVGIMCSSALYGVSTGQAYIYFQRFSDDTWLVKAAVACVWVLETAHLGCGMHTIYTYLVLYYGNPAPFLGHMLNSTILFLLLTVLISVMVQGFFSYRIYILSRGTHNAKRQLLAAFFSILLIGRLAVGLTLVAGTIKAPSLPVFITSWEPVNLANWALSACQDILITLTLVLQLWAAKTFVSNRTGVFLSKLIAWTIETGAATSAFSITILLTFRLQADNLAWVGLWTVEARVFAISFFASLNSRAALRELNSGSQFAEFGSLAHGGQSMLGTVQLRGGGSRVHRESQNVGGGRSSRNSRQLDAFKIGTIATTSFPLPTAMATMRSQLPASVGSTAADAERYKCRHWACAAHLTLIQSSTLQPAAIICSPPHSQADWWICLTLNCRCQQRRPESYPDTLLPLTVTSPEVGAFAFHILPHSFGPVLDNTEDTEHGLSSAYSILSLRDTSPSSSSSPKPNNKLVAFAGVVVLLLLVVAGAVGVWFWYRRRSPKAKKRQWAEKYALQKPQTVARREPTTHRSGIPAGWESPGLASASASVLSFHQTTPSSSSFALPYSYPRPPQQYAISARNSPLSVTSSLPPPDTPLPPSPAHIQERLPSRAPTPPPVLPPLLITPNPFATPVPSPLPSPSLPPESPLPPTPNTSSRNTKGKSKRVSDGSILTLGATINKGRGYGWSSNVLGLSRRDSGSTDSDSESEMPSLVGLHPFSTAAPVLDDDDEDIAIAGGSPSRPPEASASTSRAPSTKSTKSQRTKRFAPALTEKAALAALQRARDEAEEQHGQILNEFGPTLNEKDALAAMYRARDEAVEQYGDDDNKGDEGGWNNRPRSAAPSYREKDPAEVHRLARQQQKRFLEKAREARQDREDGAGDEKGPEPPLYEP</sequence>
<feature type="transmembrane region" description="Helical" evidence="2">
    <location>
        <begin position="93"/>
        <end position="116"/>
    </location>
</feature>
<dbReference type="Pfam" id="PF20152">
    <property type="entry name" value="DUF6534"/>
    <property type="match status" value="1"/>
</dbReference>
<feature type="compositionally biased region" description="Low complexity" evidence="1">
    <location>
        <begin position="771"/>
        <end position="783"/>
    </location>
</feature>
<feature type="compositionally biased region" description="Basic and acidic residues" evidence="1">
    <location>
        <begin position="866"/>
        <end position="888"/>
    </location>
</feature>
<feature type="compositionally biased region" description="Pro residues" evidence="1">
    <location>
        <begin position="594"/>
        <end position="605"/>
    </location>
</feature>
<protein>
    <recommendedName>
        <fullName evidence="3">DUF6534 domain-containing protein</fullName>
    </recommendedName>
</protein>
<evidence type="ECO:0000256" key="2">
    <source>
        <dbReference type="SAM" id="Phobius"/>
    </source>
</evidence>